<evidence type="ECO:0000256" key="4">
    <source>
        <dbReference type="ARBA" id="ARBA00022676"/>
    </source>
</evidence>
<evidence type="ECO:0000256" key="3">
    <source>
        <dbReference type="ARBA" id="ARBA00008919"/>
    </source>
</evidence>
<evidence type="ECO:0000313" key="9">
    <source>
        <dbReference type="EMBL" id="KAH3690689.1"/>
    </source>
</evidence>
<keyword evidence="4 7" id="KW-0328">Glycosyltransferase</keyword>
<accession>A0A9D3XZ96</accession>
<evidence type="ECO:0000256" key="7">
    <source>
        <dbReference type="RuleBase" id="RU003832"/>
    </source>
</evidence>
<dbReference type="GO" id="GO:0000139">
    <property type="term" value="C:Golgi membrane"/>
    <property type="evidence" value="ECO:0007669"/>
    <property type="project" value="UniProtKB-SubCell"/>
</dbReference>
<keyword evidence="5 7" id="KW-0808">Transferase</keyword>
<dbReference type="GO" id="GO:0032580">
    <property type="term" value="C:Golgi cisterna membrane"/>
    <property type="evidence" value="ECO:0007669"/>
    <property type="project" value="UniProtKB-SubCell"/>
</dbReference>
<dbReference type="InterPro" id="IPR001503">
    <property type="entry name" value="Glyco_trans_10"/>
</dbReference>
<evidence type="ECO:0000256" key="6">
    <source>
        <dbReference type="ARBA" id="ARBA00023034"/>
    </source>
</evidence>
<evidence type="ECO:0000256" key="5">
    <source>
        <dbReference type="ARBA" id="ARBA00022679"/>
    </source>
</evidence>
<dbReference type="GO" id="GO:0008417">
    <property type="term" value="F:fucosyltransferase activity"/>
    <property type="evidence" value="ECO:0007669"/>
    <property type="project" value="InterPro"/>
</dbReference>
<comment type="pathway">
    <text evidence="2">Protein modification; protein glycosylation.</text>
</comment>
<organism evidence="9 10">
    <name type="scientific">Dreissena polymorpha</name>
    <name type="common">Zebra mussel</name>
    <name type="synonym">Mytilus polymorpha</name>
    <dbReference type="NCBI Taxonomy" id="45954"/>
    <lineage>
        <taxon>Eukaryota</taxon>
        <taxon>Metazoa</taxon>
        <taxon>Spiralia</taxon>
        <taxon>Lophotrochozoa</taxon>
        <taxon>Mollusca</taxon>
        <taxon>Bivalvia</taxon>
        <taxon>Autobranchia</taxon>
        <taxon>Heteroconchia</taxon>
        <taxon>Euheterodonta</taxon>
        <taxon>Imparidentia</taxon>
        <taxon>Neoheterodontei</taxon>
        <taxon>Myida</taxon>
        <taxon>Dreissenoidea</taxon>
        <taxon>Dreissenidae</taxon>
        <taxon>Dreissena</taxon>
    </lineage>
</organism>
<keyword evidence="7" id="KW-0472">Membrane</keyword>
<feature type="domain" description="Fucosyltransferase C-terminal" evidence="8">
    <location>
        <begin position="2"/>
        <end position="101"/>
    </location>
</feature>
<reference evidence="9" key="1">
    <citation type="journal article" date="2019" name="bioRxiv">
        <title>The Genome of the Zebra Mussel, Dreissena polymorpha: A Resource for Invasive Species Research.</title>
        <authorList>
            <person name="McCartney M.A."/>
            <person name="Auch B."/>
            <person name="Kono T."/>
            <person name="Mallez S."/>
            <person name="Zhang Y."/>
            <person name="Obille A."/>
            <person name="Becker A."/>
            <person name="Abrahante J.E."/>
            <person name="Garbe J."/>
            <person name="Badalamenti J.P."/>
            <person name="Herman A."/>
            <person name="Mangelson H."/>
            <person name="Liachko I."/>
            <person name="Sullivan S."/>
            <person name="Sone E.D."/>
            <person name="Koren S."/>
            <person name="Silverstein K.A.T."/>
            <person name="Beckman K.B."/>
            <person name="Gohl D.M."/>
        </authorList>
    </citation>
    <scope>NUCLEOTIDE SEQUENCE</scope>
    <source>
        <strain evidence="9">Duluth1</strain>
        <tissue evidence="9">Whole animal</tissue>
    </source>
</reference>
<dbReference type="PANTHER" id="PTHR48438">
    <property type="entry name" value="ALPHA-(1,3)-FUCOSYLTRANSFERASE C-RELATED"/>
    <property type="match status" value="1"/>
</dbReference>
<evidence type="ECO:0000256" key="2">
    <source>
        <dbReference type="ARBA" id="ARBA00004922"/>
    </source>
</evidence>
<proteinExistence type="inferred from homology"/>
<protein>
    <recommendedName>
        <fullName evidence="7">Fucosyltransferase</fullName>
        <ecNumber evidence="7">2.4.1.-</ecNumber>
    </recommendedName>
</protein>
<dbReference type="Proteomes" id="UP000828390">
    <property type="component" value="Unassembled WGS sequence"/>
</dbReference>
<comment type="similarity">
    <text evidence="3 7">Belongs to the glycosyltransferase 10 family.</text>
</comment>
<dbReference type="Pfam" id="PF00852">
    <property type="entry name" value="Glyco_transf_10"/>
    <property type="match status" value="1"/>
</dbReference>
<sequence length="115" mass="13316">MKSFERFNSDTILVVRGGNNYTKDFPPGTFINAADFGNAKKLAEFLIRLGNDKGEYTAILRRKDMYVSTQPQLEHCKCYCKLCEMLNNVEKYRKSYLSMQEYVYSKPCTAPTDIE</sequence>
<keyword evidence="7" id="KW-0812">Transmembrane</keyword>
<comment type="subcellular location">
    <subcellularLocation>
        <location evidence="1">Golgi apparatus membrane</location>
        <topology evidence="1">Single-pass type II membrane protein</topology>
    </subcellularLocation>
    <subcellularLocation>
        <location evidence="7">Golgi apparatus</location>
        <location evidence="7">Golgi stack membrane</location>
        <topology evidence="7">Single-pass type II membrane protein</topology>
    </subcellularLocation>
</comment>
<reference evidence="9" key="2">
    <citation type="submission" date="2020-11" db="EMBL/GenBank/DDBJ databases">
        <authorList>
            <person name="McCartney M.A."/>
            <person name="Auch B."/>
            <person name="Kono T."/>
            <person name="Mallez S."/>
            <person name="Becker A."/>
            <person name="Gohl D.M."/>
            <person name="Silverstein K.A.T."/>
            <person name="Koren S."/>
            <person name="Bechman K.B."/>
            <person name="Herman A."/>
            <person name="Abrahante J.E."/>
            <person name="Garbe J."/>
        </authorList>
    </citation>
    <scope>NUCLEOTIDE SEQUENCE</scope>
    <source>
        <strain evidence="9">Duluth1</strain>
        <tissue evidence="9">Whole animal</tissue>
    </source>
</reference>
<evidence type="ECO:0000259" key="8">
    <source>
        <dbReference type="Pfam" id="PF00852"/>
    </source>
</evidence>
<dbReference type="SUPFAM" id="SSF53756">
    <property type="entry name" value="UDP-Glycosyltransferase/glycogen phosphorylase"/>
    <property type="match status" value="1"/>
</dbReference>
<dbReference type="AlphaFoldDB" id="A0A9D3XZ96"/>
<dbReference type="EC" id="2.4.1.-" evidence="7"/>
<evidence type="ECO:0000313" key="10">
    <source>
        <dbReference type="Proteomes" id="UP000828390"/>
    </source>
</evidence>
<keyword evidence="10" id="KW-1185">Reference proteome</keyword>
<dbReference type="Gene3D" id="3.40.50.11660">
    <property type="entry name" value="Glycosyl transferase family 10, C-terminal domain"/>
    <property type="match status" value="1"/>
</dbReference>
<gene>
    <name evidence="9" type="ORF">DPMN_190671</name>
</gene>
<dbReference type="InterPro" id="IPR055270">
    <property type="entry name" value="Glyco_tran_10_C"/>
</dbReference>
<name>A0A9D3XZ96_DREPO</name>
<dbReference type="PANTHER" id="PTHR48438:SF1">
    <property type="entry name" value="ALPHA-(1,3)-FUCOSYLTRANSFERASE C-RELATED"/>
    <property type="match status" value="1"/>
</dbReference>
<dbReference type="InterPro" id="IPR038577">
    <property type="entry name" value="GT10-like_C_sf"/>
</dbReference>
<comment type="caution">
    <text evidence="9">The sequence shown here is derived from an EMBL/GenBank/DDBJ whole genome shotgun (WGS) entry which is preliminary data.</text>
</comment>
<evidence type="ECO:0000256" key="1">
    <source>
        <dbReference type="ARBA" id="ARBA00004323"/>
    </source>
</evidence>
<keyword evidence="6 7" id="KW-0333">Golgi apparatus</keyword>
<dbReference type="EMBL" id="JAIWYP010000056">
    <property type="protein sequence ID" value="KAH3690689.1"/>
    <property type="molecule type" value="Genomic_DNA"/>
</dbReference>